<name>A0A6P1TAR2_9GAMM</name>
<dbReference type="Pfam" id="PF12973">
    <property type="entry name" value="Cupin_7"/>
    <property type="match status" value="1"/>
</dbReference>
<proteinExistence type="predicted"/>
<gene>
    <name evidence="3" type="ORF">GTQ55_06800</name>
    <name evidence="2" type="ORF">HNQ53_001031</name>
</gene>
<keyword evidence="2" id="KW-0560">Oxidoreductase</keyword>
<dbReference type="AlphaFoldDB" id="A0A6P1TAR2"/>
<keyword evidence="4" id="KW-1185">Reference proteome</keyword>
<feature type="domain" description="ChrR-like cupin" evidence="1">
    <location>
        <begin position="14"/>
        <end position="105"/>
    </location>
</feature>
<evidence type="ECO:0000313" key="3">
    <source>
        <dbReference type="EMBL" id="QHQ38726.1"/>
    </source>
</evidence>
<accession>A0A6P1TAR2</accession>
<dbReference type="InterPro" id="IPR025979">
    <property type="entry name" value="ChrR-like_cupin_dom"/>
</dbReference>
<dbReference type="InterPro" id="IPR011051">
    <property type="entry name" value="RmlC_Cupin_sf"/>
</dbReference>
<dbReference type="EMBL" id="CP047491">
    <property type="protein sequence ID" value="QHQ38726.1"/>
    <property type="molecule type" value="Genomic_DNA"/>
</dbReference>
<dbReference type="CDD" id="cd20302">
    <property type="entry name" value="cupin_DAD"/>
    <property type="match status" value="1"/>
</dbReference>
<dbReference type="SUPFAM" id="SSF51182">
    <property type="entry name" value="RmlC-like cupins"/>
    <property type="match status" value="1"/>
</dbReference>
<evidence type="ECO:0000313" key="4">
    <source>
        <dbReference type="Proteomes" id="UP000464675"/>
    </source>
</evidence>
<dbReference type="OrthoDB" id="564955at2"/>
<dbReference type="RefSeq" id="WP_161858054.1">
    <property type="nucleotide sequence ID" value="NZ_CP047491.1"/>
</dbReference>
<dbReference type="Proteomes" id="UP000464675">
    <property type="component" value="Chromosome"/>
</dbReference>
<evidence type="ECO:0000313" key="5">
    <source>
        <dbReference type="Proteomes" id="UP000563601"/>
    </source>
</evidence>
<dbReference type="InterPro" id="IPR014710">
    <property type="entry name" value="RmlC-like_jellyroll"/>
</dbReference>
<evidence type="ECO:0000259" key="1">
    <source>
        <dbReference type="Pfam" id="PF12973"/>
    </source>
</evidence>
<reference evidence="2 5" key="2">
    <citation type="submission" date="2020-08" db="EMBL/GenBank/DDBJ databases">
        <title>Genomic Encyclopedia of Type Strains, Phase IV (KMG-IV): sequencing the most valuable type-strain genomes for metagenomic binning, comparative biology and taxonomic classification.</title>
        <authorList>
            <person name="Goeker M."/>
        </authorList>
    </citation>
    <scope>NUCLEOTIDE SEQUENCE [LARGE SCALE GENOMIC DNA]</scope>
    <source>
        <strain evidence="2 5">DSM 11525</strain>
    </source>
</reference>
<dbReference type="Gene3D" id="2.60.120.10">
    <property type="entry name" value="Jelly Rolls"/>
    <property type="match status" value="1"/>
</dbReference>
<protein>
    <submittedName>
        <fullName evidence="3">2,4'-dihydroxyacetophenone dioxygenase</fullName>
    </submittedName>
    <submittedName>
        <fullName evidence="2">Quercetin dioxygenase-like cupin family protein</fullName>
    </submittedName>
</protein>
<dbReference type="Proteomes" id="UP000563601">
    <property type="component" value="Unassembled WGS sequence"/>
</dbReference>
<evidence type="ECO:0000313" key="2">
    <source>
        <dbReference type="EMBL" id="MBB5210843.1"/>
    </source>
</evidence>
<keyword evidence="2" id="KW-0223">Dioxygenase</keyword>
<organism evidence="2 5">
    <name type="scientific">Microbulbifer hydrolyticus</name>
    <dbReference type="NCBI Taxonomy" id="48074"/>
    <lineage>
        <taxon>Bacteria</taxon>
        <taxon>Pseudomonadati</taxon>
        <taxon>Pseudomonadota</taxon>
        <taxon>Gammaproteobacteria</taxon>
        <taxon>Cellvibrionales</taxon>
        <taxon>Microbulbiferaceae</taxon>
        <taxon>Microbulbifer</taxon>
    </lineage>
</organism>
<reference evidence="3 4" key="1">
    <citation type="submission" date="2020-01" db="EMBL/GenBank/DDBJ databases">
        <title>The possibility of degradation of plastic by Microbulbifer hydrolyticus IRE-31.</title>
        <authorList>
            <person name="Liu L."/>
        </authorList>
    </citation>
    <scope>NUCLEOTIDE SEQUENCE [LARGE SCALE GENOMIC DNA]</scope>
    <source>
        <strain evidence="3 4">IRE-31</strain>
    </source>
</reference>
<dbReference type="EMBL" id="JACHHR010000001">
    <property type="protein sequence ID" value="MBB5210843.1"/>
    <property type="molecule type" value="Genomic_DNA"/>
</dbReference>
<sequence>MTIPFPIHAQDALLTINTDEQPFVKNALPGVHVMPCFLDTENGVWVLRVQFEPGTVLPRHFHTGCVHLYTISGSWHYTEYPDQPQTAGSYLYEPGGSVHQFQVPETNTEVTDTFMAVFGANINFDENDEFMNVMDAGWIETIMLEAAKAQGIVPRYIKPKSTAGYSDEE</sequence>
<dbReference type="GO" id="GO:0051213">
    <property type="term" value="F:dioxygenase activity"/>
    <property type="evidence" value="ECO:0007669"/>
    <property type="project" value="UniProtKB-KW"/>
</dbReference>